<dbReference type="Pfam" id="PF13749">
    <property type="entry name" value="HATPase_c_4"/>
    <property type="match status" value="1"/>
</dbReference>
<evidence type="ECO:0000259" key="1">
    <source>
        <dbReference type="Pfam" id="PF04326"/>
    </source>
</evidence>
<dbReference type="InterPro" id="IPR038475">
    <property type="entry name" value="RecG_C_sf"/>
</dbReference>
<dbReference type="Proteomes" id="UP000324575">
    <property type="component" value="Unassembled WGS sequence"/>
</dbReference>
<dbReference type="PANTHER" id="PTHR30595">
    <property type="entry name" value="GLPR-RELATED TRANSCRIPTIONAL REPRESSOR"/>
    <property type="match status" value="1"/>
</dbReference>
<dbReference type="EMBL" id="SNRX01000065">
    <property type="protein sequence ID" value="KAA6300587.1"/>
    <property type="molecule type" value="Genomic_DNA"/>
</dbReference>
<dbReference type="PANTHER" id="PTHR30595:SF6">
    <property type="entry name" value="SCHLAFEN ALBA-2 DOMAIN-CONTAINING PROTEIN"/>
    <property type="match status" value="1"/>
</dbReference>
<feature type="domain" description="Schlafen AlbA-2" evidence="1">
    <location>
        <begin position="73"/>
        <end position="197"/>
    </location>
</feature>
<dbReference type="InterPro" id="IPR038461">
    <property type="entry name" value="Schlafen_AlbA_2_dom_sf"/>
</dbReference>
<comment type="caution">
    <text evidence="2">The sequence shown here is derived from an EMBL/GenBank/DDBJ whole genome shotgun (WGS) entry which is preliminary data.</text>
</comment>
<proteinExistence type="predicted"/>
<sequence>MPYKIHELVEGFRAWQNDRNRQETGTEITRLVSARSVRALGGLRIKEYLCGRKANHSEMTIQEIKRLRETENKVEFKEAKRDFSFAGGKHTDPADRRKCVLGYVVALANEGGGMLVFGVKESKQLPHEIVGTTFSEGKIGELEDEIYKRLNVRVKIEELFENDKRVLVFHIPPRPIGSTLKFEGVPLMRIGDSLRVMSDAEVFRILSERAPDFSATICEGLTFADLDPEAIALMKSGYAKKQENPAFETIPDMQVLRDLELTENEKYNYAALILLGSRQALRKYLPNAEVIIEYRLDYSMIPYTARKEFQESLFTVMDKIWAYVNQPASNPLLHVRHKFTIYDIPAFNEDVIREAVLNAIGHRMWNDQSSVVIKQYPDSINIINAGGFPSGVTKDNILTVRSQPRNKRVMEVLQKTGQVERSGQGVDKMYYICLMEGKPLPDYSLTDDYQVELCLQAKIVDEAFYIFLKEIQFNRKDKLNVFDLLTLDKVRQGISIDLLDESIERLQRENLIKSQSSADKKYVLGDLYYEITKQPAYIKEYRLRDLQIVAGCFEKAKEISMKEFVDAFENQLTREQIRYLISKMEVDSLISKSGSGRWTIYFVNGQIDVRQNILEQFTNILLQL</sequence>
<accession>A0A5M8NW34</accession>
<dbReference type="Gene3D" id="3.30.950.30">
    <property type="entry name" value="Schlafen, AAA domain"/>
    <property type="match status" value="1"/>
</dbReference>
<evidence type="ECO:0000313" key="3">
    <source>
        <dbReference type="Proteomes" id="UP000324575"/>
    </source>
</evidence>
<dbReference type="AlphaFoldDB" id="A0A5M8NW34"/>
<name>A0A5M8NW34_9BACT</name>
<dbReference type="Pfam" id="PF04326">
    <property type="entry name" value="SLFN_AlbA_2"/>
    <property type="match status" value="1"/>
</dbReference>
<gene>
    <name evidence="2" type="ORF">EZS26_003271</name>
</gene>
<protein>
    <recommendedName>
        <fullName evidence="1">Schlafen AlbA-2 domain-containing protein</fullName>
    </recommendedName>
</protein>
<dbReference type="Gene3D" id="3.30.565.60">
    <property type="match status" value="1"/>
</dbReference>
<evidence type="ECO:0000313" key="2">
    <source>
        <dbReference type="EMBL" id="KAA6300587.1"/>
    </source>
</evidence>
<dbReference type="InterPro" id="IPR007421">
    <property type="entry name" value="Schlafen_AlbA_2_dom"/>
</dbReference>
<reference evidence="2 3" key="1">
    <citation type="submission" date="2019-03" db="EMBL/GenBank/DDBJ databases">
        <title>Single cell metagenomics reveals metabolic interactions within the superorganism composed of flagellate Streblomastix strix and complex community of Bacteroidetes bacteria on its surface.</title>
        <authorList>
            <person name="Treitli S.C."/>
            <person name="Kolisko M."/>
            <person name="Husnik F."/>
            <person name="Keeling P."/>
            <person name="Hampl V."/>
        </authorList>
    </citation>
    <scope>NUCLEOTIDE SEQUENCE [LARGE SCALE GENOMIC DNA]</scope>
    <source>
        <strain evidence="2">St1</strain>
    </source>
</reference>
<organism evidence="2 3">
    <name type="scientific">Candidatus Ordinivivax streblomastigis</name>
    <dbReference type="NCBI Taxonomy" id="2540710"/>
    <lineage>
        <taxon>Bacteria</taxon>
        <taxon>Pseudomonadati</taxon>
        <taxon>Bacteroidota</taxon>
        <taxon>Bacteroidia</taxon>
        <taxon>Bacteroidales</taxon>
        <taxon>Candidatus Ordinivivax</taxon>
    </lineage>
</organism>